<sequence length="52" mass="5710">MSTTMPEVEVSTGKATNGNTAVKTAIQVILVKFKNMFDLTLSSLFNELIMED</sequence>
<gene>
    <name evidence="1" type="ORF">F2Q69_00046367</name>
</gene>
<comment type="caution">
    <text evidence="1">The sequence shown here is derived from an EMBL/GenBank/DDBJ whole genome shotgun (WGS) entry which is preliminary data.</text>
</comment>
<reference evidence="1" key="1">
    <citation type="submission" date="2019-12" db="EMBL/GenBank/DDBJ databases">
        <title>Genome sequencing and annotation of Brassica cretica.</title>
        <authorList>
            <person name="Studholme D.J."/>
            <person name="Sarris P."/>
        </authorList>
    </citation>
    <scope>NUCLEOTIDE SEQUENCE</scope>
    <source>
        <strain evidence="1">PFS-109/04</strain>
        <tissue evidence="1">Leaf</tissue>
    </source>
</reference>
<dbReference type="AlphaFoldDB" id="A0A8S9PR74"/>
<proteinExistence type="predicted"/>
<accession>A0A8S9PR74</accession>
<evidence type="ECO:0000313" key="1">
    <source>
        <dbReference type="EMBL" id="KAF3526333.1"/>
    </source>
</evidence>
<dbReference type="EMBL" id="QGKX02001347">
    <property type="protein sequence ID" value="KAF3526333.1"/>
    <property type="molecule type" value="Genomic_DNA"/>
</dbReference>
<dbReference type="Proteomes" id="UP000712600">
    <property type="component" value="Unassembled WGS sequence"/>
</dbReference>
<protein>
    <submittedName>
        <fullName evidence="1">Uncharacterized protein</fullName>
    </submittedName>
</protein>
<name>A0A8S9PR74_BRACR</name>
<evidence type="ECO:0000313" key="2">
    <source>
        <dbReference type="Proteomes" id="UP000712600"/>
    </source>
</evidence>
<organism evidence="1 2">
    <name type="scientific">Brassica cretica</name>
    <name type="common">Mustard</name>
    <dbReference type="NCBI Taxonomy" id="69181"/>
    <lineage>
        <taxon>Eukaryota</taxon>
        <taxon>Viridiplantae</taxon>
        <taxon>Streptophyta</taxon>
        <taxon>Embryophyta</taxon>
        <taxon>Tracheophyta</taxon>
        <taxon>Spermatophyta</taxon>
        <taxon>Magnoliopsida</taxon>
        <taxon>eudicotyledons</taxon>
        <taxon>Gunneridae</taxon>
        <taxon>Pentapetalae</taxon>
        <taxon>rosids</taxon>
        <taxon>malvids</taxon>
        <taxon>Brassicales</taxon>
        <taxon>Brassicaceae</taxon>
        <taxon>Brassiceae</taxon>
        <taxon>Brassica</taxon>
    </lineage>
</organism>